<reference evidence="9 10" key="1">
    <citation type="journal article" date="2008" name="BMC Genomics">
        <title>The missing link: Bordetella petrii is endowed with both the metabolic versatility of environmental bacteria and virulence traits of pathogenic Bordetellae.</title>
        <authorList>
            <person name="Gross R."/>
            <person name="Guzman C.A."/>
            <person name="Sebaihia M."/>
            <person name="Martins Dos Santos V.A."/>
            <person name="Pieper D.H."/>
            <person name="Koebnik R."/>
            <person name="Lechner M."/>
            <person name="Bartels D."/>
            <person name="Buhrmester J."/>
            <person name="Choudhuri J.V."/>
            <person name="Ebensen T."/>
            <person name="Gaigalat L."/>
            <person name="Herrmann S."/>
            <person name="Khachane A.N."/>
            <person name="Larisch C."/>
            <person name="Link S."/>
            <person name="Linke B."/>
            <person name="Meyer F."/>
            <person name="Mormann S."/>
            <person name="Nakunst D."/>
            <person name="Rueckert C."/>
            <person name="Schneiker-Bekel S."/>
            <person name="Schulze K."/>
            <person name="Vorhoelter F.J."/>
            <person name="Yevsa T."/>
            <person name="Engle J.T."/>
            <person name="Goldman W.E."/>
            <person name="Puehler A."/>
            <person name="Goebel U.B."/>
            <person name="Goesmann A."/>
            <person name="Bloecker H."/>
            <person name="Kaiser O."/>
            <person name="Martinez-Arias R."/>
        </authorList>
    </citation>
    <scope>NUCLEOTIDE SEQUENCE [LARGE SCALE GENOMIC DNA]</scope>
    <source>
        <strain evidence="10">ATCC BAA-461 / DSM 12804 / CCUG 43448 / CIP 107267 / Se-1111R</strain>
    </source>
</reference>
<dbReference type="HAMAP" id="MF_02065">
    <property type="entry name" value="MltG"/>
    <property type="match status" value="1"/>
</dbReference>
<evidence type="ECO:0000256" key="1">
    <source>
        <dbReference type="ARBA" id="ARBA00022475"/>
    </source>
</evidence>
<comment type="catalytic activity">
    <reaction evidence="7">
        <text>a peptidoglycan chain = a peptidoglycan chain with N-acetyl-1,6-anhydromuramyl-[peptide] at the reducing end + a peptidoglycan chain with N-acetylglucosamine at the non-reducing end.</text>
        <dbReference type="EC" id="4.2.2.29"/>
    </reaction>
</comment>
<sequence length="335" mass="37242">MKKLCLYFLLVCLAVALLAAAAAGGAWAWMNRSLDLPAEKVEFIVAPGSTPRAVARAMAEAGIPIWEDGFAWLARLSERDKLIKAGGYEARAGDSPWVLLERLARGDMVQRQITFLEGWTYAQFRQALRANPDVKQTLGDISDAALMARLGSSIKEPEGMFFPDTYVFTPGTSDFDLLRRAYQQEQQMLAEAWAERQPDLPLSSPYDALVLASIIEKETGHGPDRTRVAGVFINRLRRGMMLQTDPTVIYGMGERYKGRIRRADLQADTPWNTYTRAGLPPTPIAAAGRASLLAAVQPERHKYLYFVSRGNGTSEFSANLSEHNRNVARYILGRD</sequence>
<feature type="signal peptide" evidence="8">
    <location>
        <begin position="1"/>
        <end position="28"/>
    </location>
</feature>
<protein>
    <recommendedName>
        <fullName evidence="7">Endolytic murein transglycosylase</fullName>
        <ecNumber evidence="7">4.2.2.29</ecNumber>
    </recommendedName>
    <alternativeName>
        <fullName evidence="7">Peptidoglycan lytic transglycosylase</fullName>
    </alternativeName>
    <alternativeName>
        <fullName evidence="7">Peptidoglycan polymerization terminase</fullName>
    </alternativeName>
</protein>
<evidence type="ECO:0000313" key="9">
    <source>
        <dbReference type="EMBL" id="CAP42847.1"/>
    </source>
</evidence>
<keyword evidence="1 7" id="KW-1003">Cell membrane</keyword>
<evidence type="ECO:0000256" key="6">
    <source>
        <dbReference type="ARBA" id="ARBA00023316"/>
    </source>
</evidence>
<keyword evidence="6 7" id="KW-0961">Cell wall biogenesis/degradation</keyword>
<keyword evidence="10" id="KW-1185">Reference proteome</keyword>
<dbReference type="AlphaFoldDB" id="A9INL3"/>
<comment type="similarity">
    <text evidence="7">Belongs to the transglycosylase MltG family.</text>
</comment>
<dbReference type="Gene3D" id="3.30.160.60">
    <property type="entry name" value="Classic Zinc Finger"/>
    <property type="match status" value="1"/>
</dbReference>
<dbReference type="Gene3D" id="3.30.1490.480">
    <property type="entry name" value="Endolytic murein transglycosylase"/>
    <property type="match status" value="1"/>
</dbReference>
<dbReference type="EMBL" id="AM902716">
    <property type="protein sequence ID" value="CAP42847.1"/>
    <property type="molecule type" value="Genomic_DNA"/>
</dbReference>
<dbReference type="KEGG" id="bpt:Bpet2505"/>
<evidence type="ECO:0000256" key="4">
    <source>
        <dbReference type="ARBA" id="ARBA00023136"/>
    </source>
</evidence>
<keyword evidence="7" id="KW-0997">Cell inner membrane</keyword>
<dbReference type="EC" id="4.2.2.29" evidence="7"/>
<dbReference type="GO" id="GO:0071555">
    <property type="term" value="P:cell wall organization"/>
    <property type="evidence" value="ECO:0007669"/>
    <property type="project" value="UniProtKB-KW"/>
</dbReference>
<dbReference type="eggNOG" id="COG1559">
    <property type="taxonomic scope" value="Bacteria"/>
</dbReference>
<evidence type="ECO:0000313" key="10">
    <source>
        <dbReference type="Proteomes" id="UP000001225"/>
    </source>
</evidence>
<dbReference type="GO" id="GO:0008932">
    <property type="term" value="F:lytic endotransglycosylase activity"/>
    <property type="evidence" value="ECO:0007669"/>
    <property type="project" value="UniProtKB-UniRule"/>
</dbReference>
<keyword evidence="8" id="KW-0732">Signal</keyword>
<accession>A9INL3</accession>
<dbReference type="CDD" id="cd08010">
    <property type="entry name" value="MltG_like"/>
    <property type="match status" value="1"/>
</dbReference>
<evidence type="ECO:0000256" key="5">
    <source>
        <dbReference type="ARBA" id="ARBA00023239"/>
    </source>
</evidence>
<dbReference type="NCBIfam" id="TIGR00247">
    <property type="entry name" value="endolytic transglycosylase MltG"/>
    <property type="match status" value="1"/>
</dbReference>
<comment type="function">
    <text evidence="7">Functions as a peptidoglycan terminase that cleaves nascent peptidoglycan strands endolytically to terminate their elongation.</text>
</comment>
<keyword evidence="5 7" id="KW-0456">Lyase</keyword>
<dbReference type="GO" id="GO:0005886">
    <property type="term" value="C:plasma membrane"/>
    <property type="evidence" value="ECO:0007669"/>
    <property type="project" value="UniProtKB-UniRule"/>
</dbReference>
<evidence type="ECO:0000256" key="2">
    <source>
        <dbReference type="ARBA" id="ARBA00022692"/>
    </source>
</evidence>
<feature type="chain" id="PRO_5002739658" description="Endolytic murein transglycosylase" evidence="8">
    <location>
        <begin position="29"/>
        <end position="335"/>
    </location>
</feature>
<evidence type="ECO:0000256" key="8">
    <source>
        <dbReference type="SAM" id="SignalP"/>
    </source>
</evidence>
<evidence type="ECO:0000256" key="7">
    <source>
        <dbReference type="HAMAP-Rule" id="MF_02065"/>
    </source>
</evidence>
<dbReference type="PANTHER" id="PTHR30518">
    <property type="entry name" value="ENDOLYTIC MUREIN TRANSGLYCOSYLASE"/>
    <property type="match status" value="1"/>
</dbReference>
<gene>
    <name evidence="7" type="primary">mltG</name>
    <name evidence="9" type="ordered locus">Bpet2505</name>
</gene>
<keyword evidence="4 7" id="KW-0472">Membrane</keyword>
<keyword evidence="2 7" id="KW-0812">Transmembrane</keyword>
<organism evidence="9 10">
    <name type="scientific">Bordetella petrii (strain ATCC BAA-461 / DSM 12804 / CCUG 43448 / CIP 107267 / Se-1111R)</name>
    <dbReference type="NCBI Taxonomy" id="340100"/>
    <lineage>
        <taxon>Bacteria</taxon>
        <taxon>Pseudomonadati</taxon>
        <taxon>Pseudomonadota</taxon>
        <taxon>Betaproteobacteria</taxon>
        <taxon>Burkholderiales</taxon>
        <taxon>Alcaligenaceae</taxon>
        <taxon>Bordetella</taxon>
    </lineage>
</organism>
<dbReference type="PANTHER" id="PTHR30518:SF2">
    <property type="entry name" value="ENDOLYTIC MUREIN TRANSGLYCOSYLASE"/>
    <property type="match status" value="1"/>
</dbReference>
<dbReference type="Proteomes" id="UP000001225">
    <property type="component" value="Chromosome"/>
</dbReference>
<dbReference type="GO" id="GO:0009252">
    <property type="term" value="P:peptidoglycan biosynthetic process"/>
    <property type="evidence" value="ECO:0007669"/>
    <property type="project" value="UniProtKB-UniRule"/>
</dbReference>
<proteinExistence type="inferred from homology"/>
<feature type="site" description="Important for catalytic activity" evidence="7">
    <location>
        <position position="218"/>
    </location>
</feature>
<dbReference type="STRING" id="94624.Bpet2505"/>
<evidence type="ECO:0000256" key="3">
    <source>
        <dbReference type="ARBA" id="ARBA00022989"/>
    </source>
</evidence>
<dbReference type="InterPro" id="IPR003770">
    <property type="entry name" value="MLTG-like"/>
</dbReference>
<name>A9INL3_BORPD</name>
<dbReference type="Pfam" id="PF02618">
    <property type="entry name" value="YceG"/>
    <property type="match status" value="1"/>
</dbReference>
<keyword evidence="3 7" id="KW-1133">Transmembrane helix</keyword>